<evidence type="ECO:0000313" key="6">
    <source>
        <dbReference type="EMBL" id="RKD31235.1"/>
    </source>
</evidence>
<proteinExistence type="predicted"/>
<feature type="coiled-coil region" evidence="3">
    <location>
        <begin position="70"/>
        <end position="168"/>
    </location>
</feature>
<reference evidence="6 7" key="1">
    <citation type="submission" date="2016-08" db="EMBL/GenBank/DDBJ databases">
        <title>Novel Firmicutes and Novel Genomes.</title>
        <authorList>
            <person name="Poppleton D.I."/>
            <person name="Gribaldo S."/>
        </authorList>
    </citation>
    <scope>NUCLEOTIDE SEQUENCE [LARGE SCALE GENOMIC DNA]</scope>
    <source>
        <strain evidence="6 7">CTT3</strain>
    </source>
</reference>
<dbReference type="EMBL" id="MCIB01000023">
    <property type="protein sequence ID" value="RKD31235.1"/>
    <property type="molecule type" value="Genomic_DNA"/>
</dbReference>
<comment type="subcellular location">
    <subcellularLocation>
        <location evidence="1">Cell envelope</location>
    </subcellularLocation>
</comment>
<dbReference type="PANTHER" id="PTHR32347">
    <property type="entry name" value="EFFLUX SYSTEM COMPONENT YKNX-RELATED"/>
    <property type="match status" value="1"/>
</dbReference>
<dbReference type="Gene3D" id="2.40.50.100">
    <property type="match status" value="1"/>
</dbReference>
<evidence type="ECO:0000256" key="1">
    <source>
        <dbReference type="ARBA" id="ARBA00004196"/>
    </source>
</evidence>
<dbReference type="InterPro" id="IPR059052">
    <property type="entry name" value="HH_YbhG-like"/>
</dbReference>
<dbReference type="Pfam" id="PF25990">
    <property type="entry name" value="Beta-barrel_YknX"/>
    <property type="match status" value="1"/>
</dbReference>
<dbReference type="OrthoDB" id="9778236at2"/>
<dbReference type="PANTHER" id="PTHR32347:SF23">
    <property type="entry name" value="BLL5650 PROTEIN"/>
    <property type="match status" value="1"/>
</dbReference>
<dbReference type="PROSITE" id="PS51257">
    <property type="entry name" value="PROKAR_LIPOPROTEIN"/>
    <property type="match status" value="1"/>
</dbReference>
<dbReference type="PRINTS" id="PR01490">
    <property type="entry name" value="RTXTOXIND"/>
</dbReference>
<organism evidence="6 7">
    <name type="scientific">Thermohalobacter berrensis</name>
    <dbReference type="NCBI Taxonomy" id="99594"/>
    <lineage>
        <taxon>Bacteria</taxon>
        <taxon>Bacillati</taxon>
        <taxon>Bacillota</taxon>
        <taxon>Tissierellia</taxon>
        <taxon>Tissierellales</taxon>
        <taxon>Thermohalobacteraceae</taxon>
        <taxon>Thermohalobacter</taxon>
    </lineage>
</organism>
<name>A0A419T185_9FIRM</name>
<dbReference type="RefSeq" id="WP_120169645.1">
    <property type="nucleotide sequence ID" value="NZ_MCIB01000023.1"/>
</dbReference>
<sequence length="336" mass="37793">MNKKGILLIIVTILILSGCTNTENKKLVYTGFVEAEEINIPSEIGGVIKRVLVKEGQNIEKGTTIAEIDTTSLEIQLKQLKAQLKSAKAQLEELKEGTRSEEIDLARTNLENAKVVLDGAKKNYEYRLERLEKIEKMYKENGASEQQVKDAKALVDEAYTKMKSAEKNYYSAKSRLDLLLKGPRGQKIKAAEGKVEGIIAQIELLEYQISKGKIKSPINGTVENINFNKGELIPKGGNIASVIDLDNLWVKVYIPEKYLHRVSLGDELNLYSNHLKDEEIKGKIIYISNEAEFTPKNVESKENKEEMVFEVKVEINDKKRVLKPGMLVDVRLDGGK</sequence>
<accession>A0A419T185</accession>
<dbReference type="Pfam" id="PF25881">
    <property type="entry name" value="HH_YBHG"/>
    <property type="match status" value="1"/>
</dbReference>
<evidence type="ECO:0000313" key="7">
    <source>
        <dbReference type="Proteomes" id="UP000284177"/>
    </source>
</evidence>
<evidence type="ECO:0000259" key="5">
    <source>
        <dbReference type="Pfam" id="PF25990"/>
    </source>
</evidence>
<evidence type="ECO:0000256" key="3">
    <source>
        <dbReference type="SAM" id="Coils"/>
    </source>
</evidence>
<protein>
    <recommendedName>
        <fullName evidence="8">RND efflux pump membrane fusion protein barrel-sandwich domain-containing protein</fullName>
    </recommendedName>
</protein>
<feature type="domain" description="YknX-like beta-barrel" evidence="5">
    <location>
        <begin position="253"/>
        <end position="330"/>
    </location>
</feature>
<gene>
    <name evidence="6" type="ORF">BET03_03665</name>
</gene>
<comment type="caution">
    <text evidence="6">The sequence shown here is derived from an EMBL/GenBank/DDBJ whole genome shotgun (WGS) entry which is preliminary data.</text>
</comment>
<evidence type="ECO:0000259" key="4">
    <source>
        <dbReference type="Pfam" id="PF25881"/>
    </source>
</evidence>
<dbReference type="Gene3D" id="1.20.1600.10">
    <property type="entry name" value="Outer membrane efflux proteins (OEP)"/>
    <property type="match status" value="1"/>
</dbReference>
<evidence type="ECO:0000256" key="2">
    <source>
        <dbReference type="ARBA" id="ARBA00023054"/>
    </source>
</evidence>
<dbReference type="InterPro" id="IPR050465">
    <property type="entry name" value="UPF0194_transport"/>
</dbReference>
<keyword evidence="7" id="KW-1185">Reference proteome</keyword>
<evidence type="ECO:0008006" key="8">
    <source>
        <dbReference type="Google" id="ProtNLM"/>
    </source>
</evidence>
<feature type="domain" description="YbhG-like alpha-helical hairpin" evidence="4">
    <location>
        <begin position="69"/>
        <end position="209"/>
    </location>
</feature>
<dbReference type="Proteomes" id="UP000284177">
    <property type="component" value="Unassembled WGS sequence"/>
</dbReference>
<dbReference type="GO" id="GO:0030313">
    <property type="term" value="C:cell envelope"/>
    <property type="evidence" value="ECO:0007669"/>
    <property type="project" value="UniProtKB-SubCell"/>
</dbReference>
<dbReference type="InterPro" id="IPR058636">
    <property type="entry name" value="Beta-barrel_YknX"/>
</dbReference>
<dbReference type="SUPFAM" id="SSF111369">
    <property type="entry name" value="HlyD-like secretion proteins"/>
    <property type="match status" value="2"/>
</dbReference>
<keyword evidence="2 3" id="KW-0175">Coiled coil</keyword>
<dbReference type="Gene3D" id="2.40.30.170">
    <property type="match status" value="1"/>
</dbReference>
<dbReference type="AlphaFoldDB" id="A0A419T185"/>